<dbReference type="AlphaFoldDB" id="A0A840HQF6"/>
<dbReference type="SUPFAM" id="SSF54292">
    <property type="entry name" value="2Fe-2S ferredoxin-like"/>
    <property type="match status" value="1"/>
</dbReference>
<proteinExistence type="inferred from homology"/>
<dbReference type="PROSITE" id="PS51085">
    <property type="entry name" value="2FE2S_FER_2"/>
    <property type="match status" value="1"/>
</dbReference>
<keyword evidence="3" id="KW-0479">Metal-binding</keyword>
<organism evidence="8 9">
    <name type="scientific">Rhizorhapis suberifaciens</name>
    <name type="common">corky root of lettuce</name>
    <dbReference type="NCBI Taxonomy" id="13656"/>
    <lineage>
        <taxon>Bacteria</taxon>
        <taxon>Pseudomonadati</taxon>
        <taxon>Pseudomonadota</taxon>
        <taxon>Alphaproteobacteria</taxon>
        <taxon>Sphingomonadales</taxon>
        <taxon>Sphingomonadaceae</taxon>
        <taxon>Rhizorhapis</taxon>
    </lineage>
</organism>
<dbReference type="Pfam" id="PF00111">
    <property type="entry name" value="Fer2"/>
    <property type="match status" value="1"/>
</dbReference>
<dbReference type="GO" id="GO:0046872">
    <property type="term" value="F:metal ion binding"/>
    <property type="evidence" value="ECO:0007669"/>
    <property type="project" value="UniProtKB-KW"/>
</dbReference>
<evidence type="ECO:0000259" key="7">
    <source>
        <dbReference type="PROSITE" id="PS51085"/>
    </source>
</evidence>
<reference evidence="8 9" key="1">
    <citation type="submission" date="2020-08" db="EMBL/GenBank/DDBJ databases">
        <title>Genomic Encyclopedia of Type Strains, Phase IV (KMG-IV): sequencing the most valuable type-strain genomes for metagenomic binning, comparative biology and taxonomic classification.</title>
        <authorList>
            <person name="Goeker M."/>
        </authorList>
    </citation>
    <scope>NUCLEOTIDE SEQUENCE [LARGE SCALE GENOMIC DNA]</scope>
    <source>
        <strain evidence="8 9">DSM 7465</strain>
    </source>
</reference>
<gene>
    <name evidence="8" type="ORF">HNQ99_000453</name>
</gene>
<dbReference type="Gene3D" id="3.10.20.30">
    <property type="match status" value="1"/>
</dbReference>
<dbReference type="EMBL" id="JACHOV010000002">
    <property type="protein sequence ID" value="MBB4640165.1"/>
    <property type="molecule type" value="Genomic_DNA"/>
</dbReference>
<comment type="caution">
    <text evidence="8">The sequence shown here is derived from an EMBL/GenBank/DDBJ whole genome shotgun (WGS) entry which is preliminary data.</text>
</comment>
<dbReference type="CDD" id="cd00207">
    <property type="entry name" value="fer2"/>
    <property type="match status" value="1"/>
</dbReference>
<evidence type="ECO:0000256" key="3">
    <source>
        <dbReference type="ARBA" id="ARBA00022723"/>
    </source>
</evidence>
<evidence type="ECO:0000256" key="1">
    <source>
        <dbReference type="ARBA" id="ARBA00010914"/>
    </source>
</evidence>
<keyword evidence="5" id="KW-0411">Iron-sulfur</keyword>
<dbReference type="PROSITE" id="PS00814">
    <property type="entry name" value="ADX"/>
    <property type="match status" value="1"/>
</dbReference>
<comment type="similarity">
    <text evidence="1">Belongs to the adrenodoxin/putidaredoxin family.</text>
</comment>
<dbReference type="InterPro" id="IPR001055">
    <property type="entry name" value="Adrenodoxin-like"/>
</dbReference>
<name>A0A840HQF6_9SPHN</name>
<dbReference type="GO" id="GO:0009055">
    <property type="term" value="F:electron transfer activity"/>
    <property type="evidence" value="ECO:0007669"/>
    <property type="project" value="TreeGrafter"/>
</dbReference>
<evidence type="ECO:0000256" key="4">
    <source>
        <dbReference type="ARBA" id="ARBA00023004"/>
    </source>
</evidence>
<protein>
    <submittedName>
        <fullName evidence="8">2Fe-2S ferredoxin</fullName>
    </submittedName>
</protein>
<dbReference type="InterPro" id="IPR012675">
    <property type="entry name" value="Beta-grasp_dom_sf"/>
</dbReference>
<keyword evidence="9" id="KW-1185">Reference proteome</keyword>
<evidence type="ECO:0000256" key="6">
    <source>
        <dbReference type="ARBA" id="ARBA00034078"/>
    </source>
</evidence>
<evidence type="ECO:0000313" key="9">
    <source>
        <dbReference type="Proteomes" id="UP000575068"/>
    </source>
</evidence>
<dbReference type="GO" id="GO:0140647">
    <property type="term" value="P:P450-containing electron transport chain"/>
    <property type="evidence" value="ECO:0007669"/>
    <property type="project" value="InterPro"/>
</dbReference>
<accession>A0A840HQF6</accession>
<dbReference type="InterPro" id="IPR018298">
    <property type="entry name" value="Adrenodoxin_Fe-S_BS"/>
</dbReference>
<keyword evidence="4" id="KW-0408">Iron</keyword>
<dbReference type="PANTHER" id="PTHR23426">
    <property type="entry name" value="FERREDOXIN/ADRENODOXIN"/>
    <property type="match status" value="1"/>
</dbReference>
<dbReference type="PANTHER" id="PTHR23426:SF65">
    <property type="entry name" value="FERREDOXIN-2, MITOCHONDRIAL"/>
    <property type="match status" value="1"/>
</dbReference>
<dbReference type="Proteomes" id="UP000575068">
    <property type="component" value="Unassembled WGS sequence"/>
</dbReference>
<dbReference type="InterPro" id="IPR001041">
    <property type="entry name" value="2Fe-2S_ferredoxin-type"/>
</dbReference>
<evidence type="ECO:0000256" key="5">
    <source>
        <dbReference type="ARBA" id="ARBA00023014"/>
    </source>
</evidence>
<dbReference type="RefSeq" id="WP_184474042.1">
    <property type="nucleotide sequence ID" value="NZ_JACHOV010000002.1"/>
</dbReference>
<comment type="cofactor">
    <cofactor evidence="6">
        <name>[2Fe-2S] cluster</name>
        <dbReference type="ChEBI" id="CHEBI:190135"/>
    </cofactor>
</comment>
<keyword evidence="2" id="KW-0001">2Fe-2S</keyword>
<sequence length="106" mass="11442">MPQVKFRYPNGEVRTVDASAGNSVMRAAVENGLAGIEAECGGALTCATCHVHVEDGWTDRLAPPDFAESELLQMVEEFRPNSRLSCQIMIDLPLDGIVIGIPQSNL</sequence>
<evidence type="ECO:0000256" key="2">
    <source>
        <dbReference type="ARBA" id="ARBA00022714"/>
    </source>
</evidence>
<feature type="domain" description="2Fe-2S ferredoxin-type" evidence="7">
    <location>
        <begin position="2"/>
        <end position="105"/>
    </location>
</feature>
<dbReference type="GO" id="GO:0051537">
    <property type="term" value="F:2 iron, 2 sulfur cluster binding"/>
    <property type="evidence" value="ECO:0007669"/>
    <property type="project" value="UniProtKB-KW"/>
</dbReference>
<dbReference type="InterPro" id="IPR036010">
    <property type="entry name" value="2Fe-2S_ferredoxin-like_sf"/>
</dbReference>
<evidence type="ECO:0000313" key="8">
    <source>
        <dbReference type="EMBL" id="MBB4640165.1"/>
    </source>
</evidence>
<dbReference type="PRINTS" id="PR00355">
    <property type="entry name" value="ADRENODOXIN"/>
</dbReference>